<dbReference type="Proteomes" id="UP001260072">
    <property type="component" value="Unassembled WGS sequence"/>
</dbReference>
<protein>
    <submittedName>
        <fullName evidence="1">Glycosyltransferase family 1 protein</fullName>
    </submittedName>
</protein>
<sequence length="377" mass="42262">MTKPALLILSFSPIAGDARVLKQVRLFRDRYAVTTCGYGEAPEGVEHIRIPDGLSVTALNGRLITLRWYRRAFWSLPAVRWVREALAGRRFDAVLANDLEAVPLALRVADGGRVHADLHEYAPRLHEEHAAWNRRIRPFAEWLARRYAARAASWTTVGAGLAREYERQFGFAPAVVTNAAPYADLQPGPVGDPIRLVHSGAGLGNRNLMTMVEGVELARREVTFDLYLTPNDPAYLDRIRRHAERSTRVRLHDPVPYDRLIATLNEYDVGVFVLPPVNFNYRWALPNKLFDYIQARLGIIVGPSEEMAHYVREHDLGVVADDFTAESLARAIDALDGDAVRRMKLASHAAAPVVSAEREVHGWETAIDRLLEPRSAS</sequence>
<name>A0ABU1FNM1_9MICO</name>
<dbReference type="RefSeq" id="WP_310521643.1">
    <property type="nucleotide sequence ID" value="NZ_BAABBS010000003.1"/>
</dbReference>
<proteinExistence type="predicted"/>
<dbReference type="SUPFAM" id="SSF53756">
    <property type="entry name" value="UDP-Glycosyltransferase/glycogen phosphorylase"/>
    <property type="match status" value="1"/>
</dbReference>
<comment type="caution">
    <text evidence="1">The sequence shown here is derived from an EMBL/GenBank/DDBJ whole genome shotgun (WGS) entry which is preliminary data.</text>
</comment>
<organism evidence="1 2">
    <name type="scientific">Agromyces indicus</name>
    <dbReference type="NCBI Taxonomy" id="758919"/>
    <lineage>
        <taxon>Bacteria</taxon>
        <taxon>Bacillati</taxon>
        <taxon>Actinomycetota</taxon>
        <taxon>Actinomycetes</taxon>
        <taxon>Micrococcales</taxon>
        <taxon>Microbacteriaceae</taxon>
        <taxon>Agromyces</taxon>
    </lineage>
</organism>
<dbReference type="Gene3D" id="3.40.50.2000">
    <property type="entry name" value="Glycogen Phosphorylase B"/>
    <property type="match status" value="2"/>
</dbReference>
<dbReference type="EMBL" id="JAVKGS010000004">
    <property type="protein sequence ID" value="MDR5693355.1"/>
    <property type="molecule type" value="Genomic_DNA"/>
</dbReference>
<accession>A0ABU1FNM1</accession>
<gene>
    <name evidence="1" type="ORF">RH861_14870</name>
</gene>
<evidence type="ECO:0000313" key="2">
    <source>
        <dbReference type="Proteomes" id="UP001260072"/>
    </source>
</evidence>
<evidence type="ECO:0000313" key="1">
    <source>
        <dbReference type="EMBL" id="MDR5693355.1"/>
    </source>
</evidence>
<reference evidence="2" key="1">
    <citation type="submission" date="2023-07" db="EMBL/GenBank/DDBJ databases">
        <title>Description of three actinobacteria isolated from air of manufacturing shop in a pharmaceutical factory.</title>
        <authorList>
            <person name="Zhang D.-F."/>
        </authorList>
    </citation>
    <scope>NUCLEOTIDE SEQUENCE [LARGE SCALE GENOMIC DNA]</scope>
    <source>
        <strain evidence="2">CCTCC AB 2011122</strain>
    </source>
</reference>
<keyword evidence="2" id="KW-1185">Reference proteome</keyword>